<feature type="transmembrane region" description="Helical" evidence="8">
    <location>
        <begin position="138"/>
        <end position="159"/>
    </location>
</feature>
<dbReference type="GO" id="GO:0016763">
    <property type="term" value="F:pentosyltransferase activity"/>
    <property type="evidence" value="ECO:0007669"/>
    <property type="project" value="TreeGrafter"/>
</dbReference>
<sequence length="511" mass="57352">MVVLGGLLKTKRPYYLLLVVFFLALILRFVYFPENVYFASDQARDAYFSYEVIRGDFRVVGPGATFGRYLHHGVLYYYIMGPVYYLFRGNPYVPALIINLLSAVGVFVVFMVGKNIFNTKTALIAAFLYAVSFEQSQYALFFSHPGLALIFVLLYYLGLTELIFKGNSKGIILSAFCAGVATQLHVSLSVLIFMIPVFVLVFRSKIIQLKKKDIFLALMVLIVSLSSFLVAEVKFGHLKSFIASLSEPGSSSFGLFINNFMFAVNRYVTDNLISFSSRPAFNILLVIAVYLLLIKRVKERTVGIFLLMWFLVACVAYLVGSSTTYYYGIGGSVSLLLAVSMVISLIWEKKVIVALILLVVIMGSNVSKIITINEKGPIGSIMAPPGLLLSDELRAIDYIYTQAGEEEFSIHAITIPYNVKTTWDYLFNWYGMQKYGLVPVWGGEDALGSEGTLKVVRARSTLPAKQFLIIEPLAGLSDDVVENFFREESYFTNLKTEKEFGEITVQIREKY</sequence>
<dbReference type="GO" id="GO:0005886">
    <property type="term" value="C:plasma membrane"/>
    <property type="evidence" value="ECO:0007669"/>
    <property type="project" value="UniProtKB-SubCell"/>
</dbReference>
<organism evidence="10 11">
    <name type="scientific">Candidatus Woesebacteria bacterium GW2011_GWB1_43_14</name>
    <dbReference type="NCBI Taxonomy" id="1618578"/>
    <lineage>
        <taxon>Bacteria</taxon>
        <taxon>Candidatus Woeseibacteriota</taxon>
    </lineage>
</organism>
<evidence type="ECO:0000313" key="11">
    <source>
        <dbReference type="Proteomes" id="UP000034090"/>
    </source>
</evidence>
<comment type="subcellular location">
    <subcellularLocation>
        <location evidence="1">Cell membrane</location>
        <topology evidence="1">Multi-pass membrane protein</topology>
    </subcellularLocation>
</comment>
<proteinExistence type="predicted"/>
<comment type="caution">
    <text evidence="10">The sequence shown here is derived from an EMBL/GenBank/DDBJ whole genome shotgun (WGS) entry which is preliminary data.</text>
</comment>
<feature type="transmembrane region" description="Helical" evidence="8">
    <location>
        <begin position="325"/>
        <end position="346"/>
    </location>
</feature>
<keyword evidence="7 8" id="KW-0472">Membrane</keyword>
<name>A0A0G1DIC7_9BACT</name>
<dbReference type="PANTHER" id="PTHR33908">
    <property type="entry name" value="MANNOSYLTRANSFERASE YKCB-RELATED"/>
    <property type="match status" value="1"/>
</dbReference>
<evidence type="ECO:0000256" key="4">
    <source>
        <dbReference type="ARBA" id="ARBA00022679"/>
    </source>
</evidence>
<protein>
    <recommendedName>
        <fullName evidence="9">Glycosyltransferase RgtA/B/C/D-like domain-containing protein</fullName>
    </recommendedName>
</protein>
<evidence type="ECO:0000256" key="8">
    <source>
        <dbReference type="SAM" id="Phobius"/>
    </source>
</evidence>
<evidence type="ECO:0000256" key="5">
    <source>
        <dbReference type="ARBA" id="ARBA00022692"/>
    </source>
</evidence>
<dbReference type="AlphaFoldDB" id="A0A0G1DIC7"/>
<dbReference type="STRING" id="1618578.UV74_C0013G0551"/>
<dbReference type="Pfam" id="PF13231">
    <property type="entry name" value="PMT_2"/>
    <property type="match status" value="1"/>
</dbReference>
<dbReference type="InterPro" id="IPR038731">
    <property type="entry name" value="RgtA/B/C-like"/>
</dbReference>
<evidence type="ECO:0000256" key="7">
    <source>
        <dbReference type="ARBA" id="ARBA00023136"/>
    </source>
</evidence>
<dbReference type="PANTHER" id="PTHR33908:SF11">
    <property type="entry name" value="MEMBRANE PROTEIN"/>
    <property type="match status" value="1"/>
</dbReference>
<evidence type="ECO:0000256" key="6">
    <source>
        <dbReference type="ARBA" id="ARBA00022989"/>
    </source>
</evidence>
<feature type="transmembrane region" description="Helical" evidence="8">
    <location>
        <begin position="92"/>
        <end position="117"/>
    </location>
</feature>
<evidence type="ECO:0000259" key="9">
    <source>
        <dbReference type="Pfam" id="PF13231"/>
    </source>
</evidence>
<evidence type="ECO:0000256" key="1">
    <source>
        <dbReference type="ARBA" id="ARBA00004651"/>
    </source>
</evidence>
<feature type="transmembrane region" description="Helical" evidence="8">
    <location>
        <begin position="171"/>
        <end position="202"/>
    </location>
</feature>
<gene>
    <name evidence="10" type="ORF">UV74_C0013G0551</name>
</gene>
<keyword evidence="5 8" id="KW-0812">Transmembrane</keyword>
<keyword evidence="2" id="KW-1003">Cell membrane</keyword>
<evidence type="ECO:0000313" key="10">
    <source>
        <dbReference type="EMBL" id="KKS97429.1"/>
    </source>
</evidence>
<keyword evidence="3" id="KW-0328">Glycosyltransferase</keyword>
<dbReference type="GO" id="GO:0009103">
    <property type="term" value="P:lipopolysaccharide biosynthetic process"/>
    <property type="evidence" value="ECO:0007669"/>
    <property type="project" value="UniProtKB-ARBA"/>
</dbReference>
<dbReference type="InterPro" id="IPR050297">
    <property type="entry name" value="LipidA_mod_glycosyltrf_83"/>
</dbReference>
<feature type="domain" description="Glycosyltransferase RgtA/B/C/D-like" evidence="9">
    <location>
        <begin position="72"/>
        <end position="223"/>
    </location>
</feature>
<dbReference type="EMBL" id="LCFQ01000013">
    <property type="protein sequence ID" value="KKS97429.1"/>
    <property type="molecule type" value="Genomic_DNA"/>
</dbReference>
<reference evidence="10 11" key="1">
    <citation type="journal article" date="2015" name="Nature">
        <title>rRNA introns, odd ribosomes, and small enigmatic genomes across a large radiation of phyla.</title>
        <authorList>
            <person name="Brown C.T."/>
            <person name="Hug L.A."/>
            <person name="Thomas B.C."/>
            <person name="Sharon I."/>
            <person name="Castelle C.J."/>
            <person name="Singh A."/>
            <person name="Wilkins M.J."/>
            <person name="Williams K.H."/>
            <person name="Banfield J.F."/>
        </authorList>
    </citation>
    <scope>NUCLEOTIDE SEQUENCE [LARGE SCALE GENOMIC DNA]</scope>
</reference>
<feature type="transmembrane region" description="Helical" evidence="8">
    <location>
        <begin position="12"/>
        <end position="31"/>
    </location>
</feature>
<evidence type="ECO:0000256" key="2">
    <source>
        <dbReference type="ARBA" id="ARBA00022475"/>
    </source>
</evidence>
<feature type="transmembrane region" description="Helical" evidence="8">
    <location>
        <begin position="301"/>
        <end position="319"/>
    </location>
</feature>
<dbReference type="Proteomes" id="UP000034090">
    <property type="component" value="Unassembled WGS sequence"/>
</dbReference>
<keyword evidence="4" id="KW-0808">Transferase</keyword>
<evidence type="ECO:0000256" key="3">
    <source>
        <dbReference type="ARBA" id="ARBA00022676"/>
    </source>
</evidence>
<feature type="transmembrane region" description="Helical" evidence="8">
    <location>
        <begin position="214"/>
        <end position="231"/>
    </location>
</feature>
<feature type="transmembrane region" description="Helical" evidence="8">
    <location>
        <begin position="351"/>
        <end position="370"/>
    </location>
</feature>
<keyword evidence="6 8" id="KW-1133">Transmembrane helix</keyword>
<accession>A0A0G1DIC7</accession>
<feature type="transmembrane region" description="Helical" evidence="8">
    <location>
        <begin position="275"/>
        <end position="294"/>
    </location>
</feature>